<evidence type="ECO:0000256" key="1">
    <source>
        <dbReference type="ARBA" id="ARBA00008909"/>
    </source>
</evidence>
<sequence>MEEKSFGGDHIYTLAENGTNKPRQEYIFVDGNGSDLSKTDALKGRAKRKTITQSMMLSLIDIAKEDGELEMEKAYWNTYHCQQRIITDDSRLYGKYCKNRFCTLCCSIRKAELINKYYPIMRNWESPYFLTLTVKSCNANNLSLYIKKFIIGFSRITSKYRKRHQRGRGKLLMGIRSLECNFNPVKKTYNPHFHIITKDKETAELLLEEWLRLWTRKFAKRQAQNLQKVYNLESGLIEIIKYGSKIFTEPDLKKRSKTKDAGRIYIKALDTILKAMKGKRIFDRFGFNTFSTVGKKKSVTQLLSNFREWEYCSERCDWINVDGDCLTNYKVPDYLIATLENNIEHHIQ</sequence>
<dbReference type="AlphaFoldDB" id="A0A1M5IDA4"/>
<dbReference type="InterPro" id="IPR000989">
    <property type="entry name" value="Rep"/>
</dbReference>
<protein>
    <submittedName>
        <fullName evidence="3">Uncharacterized protein</fullName>
    </submittedName>
</protein>
<dbReference type="EMBL" id="FQWL01000001">
    <property type="protein sequence ID" value="SHG26358.1"/>
    <property type="molecule type" value="Genomic_DNA"/>
</dbReference>
<accession>A0A1M5IDA4</accession>
<gene>
    <name evidence="3" type="ORF">SAMN04488116_0635</name>
</gene>
<dbReference type="Proteomes" id="UP000184532">
    <property type="component" value="Unassembled WGS sequence"/>
</dbReference>
<dbReference type="GO" id="GO:0003677">
    <property type="term" value="F:DNA binding"/>
    <property type="evidence" value="ECO:0007669"/>
    <property type="project" value="InterPro"/>
</dbReference>
<organism evidence="3 4">
    <name type="scientific">Flagellimonas flava</name>
    <dbReference type="NCBI Taxonomy" id="570519"/>
    <lineage>
        <taxon>Bacteria</taxon>
        <taxon>Pseudomonadati</taxon>
        <taxon>Bacteroidota</taxon>
        <taxon>Flavobacteriia</taxon>
        <taxon>Flavobacteriales</taxon>
        <taxon>Flavobacteriaceae</taxon>
        <taxon>Flagellimonas</taxon>
    </lineage>
</organism>
<evidence type="ECO:0000256" key="2">
    <source>
        <dbReference type="ARBA" id="ARBA00022705"/>
    </source>
</evidence>
<keyword evidence="4" id="KW-1185">Reference proteome</keyword>
<dbReference type="STRING" id="570519.SAMN04488116_0635"/>
<evidence type="ECO:0000313" key="4">
    <source>
        <dbReference type="Proteomes" id="UP000184532"/>
    </source>
</evidence>
<proteinExistence type="inferred from homology"/>
<keyword evidence="2" id="KW-0235">DNA replication</keyword>
<name>A0A1M5IDA4_9FLAO</name>
<evidence type="ECO:0000313" key="3">
    <source>
        <dbReference type="EMBL" id="SHG26358.1"/>
    </source>
</evidence>
<dbReference type="Pfam" id="PF01446">
    <property type="entry name" value="Rep_1"/>
    <property type="match status" value="1"/>
</dbReference>
<dbReference type="GO" id="GO:0006260">
    <property type="term" value="P:DNA replication"/>
    <property type="evidence" value="ECO:0007669"/>
    <property type="project" value="UniProtKB-KW"/>
</dbReference>
<dbReference type="OrthoDB" id="1325232at2"/>
<reference evidence="4" key="1">
    <citation type="submission" date="2016-11" db="EMBL/GenBank/DDBJ databases">
        <authorList>
            <person name="Varghese N."/>
            <person name="Submissions S."/>
        </authorList>
    </citation>
    <scope>NUCLEOTIDE SEQUENCE [LARGE SCALE GENOMIC DNA]</scope>
    <source>
        <strain evidence="4">DSM 22638</strain>
    </source>
</reference>
<comment type="similarity">
    <text evidence="1">Belongs to the Gram-positive plasmids replication protein type 1 family.</text>
</comment>
<dbReference type="RefSeq" id="WP_073176431.1">
    <property type="nucleotide sequence ID" value="NZ_FQWL01000001.1"/>
</dbReference>